<protein>
    <submittedName>
        <fullName evidence="1">Uncharacterized protein</fullName>
    </submittedName>
</protein>
<proteinExistence type="predicted"/>
<name>A0A5B7DWV6_PORTR</name>
<keyword evidence="2" id="KW-1185">Reference proteome</keyword>
<organism evidence="1 2">
    <name type="scientific">Portunus trituberculatus</name>
    <name type="common">Swimming crab</name>
    <name type="synonym">Neptunus trituberculatus</name>
    <dbReference type="NCBI Taxonomy" id="210409"/>
    <lineage>
        <taxon>Eukaryota</taxon>
        <taxon>Metazoa</taxon>
        <taxon>Ecdysozoa</taxon>
        <taxon>Arthropoda</taxon>
        <taxon>Crustacea</taxon>
        <taxon>Multicrustacea</taxon>
        <taxon>Malacostraca</taxon>
        <taxon>Eumalacostraca</taxon>
        <taxon>Eucarida</taxon>
        <taxon>Decapoda</taxon>
        <taxon>Pleocyemata</taxon>
        <taxon>Brachyura</taxon>
        <taxon>Eubrachyura</taxon>
        <taxon>Portunoidea</taxon>
        <taxon>Portunidae</taxon>
        <taxon>Portuninae</taxon>
        <taxon>Portunus</taxon>
    </lineage>
</organism>
<reference evidence="1 2" key="1">
    <citation type="submission" date="2019-05" db="EMBL/GenBank/DDBJ databases">
        <title>Another draft genome of Portunus trituberculatus and its Hox gene families provides insights of decapod evolution.</title>
        <authorList>
            <person name="Jeong J.-H."/>
            <person name="Song I."/>
            <person name="Kim S."/>
            <person name="Choi T."/>
            <person name="Kim D."/>
            <person name="Ryu S."/>
            <person name="Kim W."/>
        </authorList>
    </citation>
    <scope>NUCLEOTIDE SEQUENCE [LARGE SCALE GENOMIC DNA]</scope>
    <source>
        <tissue evidence="1">Muscle</tissue>
    </source>
</reference>
<evidence type="ECO:0000313" key="2">
    <source>
        <dbReference type="Proteomes" id="UP000324222"/>
    </source>
</evidence>
<sequence length="104" mass="12071">MREWWGVKFMGFLTSQPRNTCDINQHSCFRKKEGSKIIATPLLQKHNTFRAYLGTTSLWVMWMIQWKGWLWRHDLATKPGRMSSAHDEQAASLHRLGSAGLPTL</sequence>
<accession>A0A5B7DWV6</accession>
<dbReference type="EMBL" id="VSRR010001565">
    <property type="protein sequence ID" value="MPC26172.1"/>
    <property type="molecule type" value="Genomic_DNA"/>
</dbReference>
<comment type="caution">
    <text evidence="1">The sequence shown here is derived from an EMBL/GenBank/DDBJ whole genome shotgun (WGS) entry which is preliminary data.</text>
</comment>
<dbReference type="AlphaFoldDB" id="A0A5B7DWV6"/>
<gene>
    <name evidence="1" type="ORF">E2C01_019305</name>
</gene>
<evidence type="ECO:0000313" key="1">
    <source>
        <dbReference type="EMBL" id="MPC26172.1"/>
    </source>
</evidence>
<dbReference type="Proteomes" id="UP000324222">
    <property type="component" value="Unassembled WGS sequence"/>
</dbReference>